<keyword evidence="2" id="KW-0812">Transmembrane</keyword>
<feature type="compositionally biased region" description="Basic and acidic residues" evidence="1">
    <location>
        <begin position="96"/>
        <end position="110"/>
    </location>
</feature>
<feature type="compositionally biased region" description="Basic residues" evidence="1">
    <location>
        <begin position="119"/>
        <end position="130"/>
    </location>
</feature>
<organism evidence="3 4">
    <name type="scientific">Oryza rufipogon</name>
    <name type="common">Brownbeard rice</name>
    <name type="synonym">Asian wild rice</name>
    <dbReference type="NCBI Taxonomy" id="4529"/>
    <lineage>
        <taxon>Eukaryota</taxon>
        <taxon>Viridiplantae</taxon>
        <taxon>Streptophyta</taxon>
        <taxon>Embryophyta</taxon>
        <taxon>Tracheophyta</taxon>
        <taxon>Spermatophyta</taxon>
        <taxon>Magnoliopsida</taxon>
        <taxon>Liliopsida</taxon>
        <taxon>Poales</taxon>
        <taxon>Poaceae</taxon>
        <taxon>BOP clade</taxon>
        <taxon>Oryzoideae</taxon>
        <taxon>Oryzeae</taxon>
        <taxon>Oryzinae</taxon>
        <taxon>Oryza</taxon>
    </lineage>
</organism>
<feature type="transmembrane region" description="Helical" evidence="2">
    <location>
        <begin position="194"/>
        <end position="213"/>
    </location>
</feature>
<evidence type="ECO:0000256" key="2">
    <source>
        <dbReference type="SAM" id="Phobius"/>
    </source>
</evidence>
<dbReference type="AlphaFoldDB" id="A0A0E0QRY3"/>
<protein>
    <submittedName>
        <fullName evidence="3">Uncharacterized protein</fullName>
    </submittedName>
</protein>
<sequence>MTRRETACPACARTVVNLRKSAVPACNVCLPCKPLANDYWKSLLAYTSFARRITSWPTDDITTPTSHILPVYSGDSPTPNSEIQTQRTIGNILGCKDQREGKDLDHDRSESAPASPSPRRLRKRRAHRRLPLPASSASPPPEQAPAKPRGRKDGGGGASSRPRCARRPGELSMAAVVIRAVSGQIWQGGGRRRGLTVVVAVLVAVVAATTLVADMAAKEMATTAAGRGACRDAGRARQGPRRHDLRHAALVDAPSMTLMTRAAHCTSRSAPPRPDLAGWRRWRMATVAASDGGASGGDGWQAITTEGADSASLLAAACGGGEGDRGIAGKSLTEPFGWLTAATPFGVVPLPGGVVLAYPSPFLTILRVKTLLRLPNERWRRSTSRPPWGHRFGETYSYKDVVDCLCICFESFQP</sequence>
<dbReference type="Proteomes" id="UP000008022">
    <property type="component" value="Unassembled WGS sequence"/>
</dbReference>
<feature type="compositionally biased region" description="Polar residues" evidence="1">
    <location>
        <begin position="75"/>
        <end position="89"/>
    </location>
</feature>
<feature type="region of interest" description="Disordered" evidence="1">
    <location>
        <begin position="61"/>
        <end position="167"/>
    </location>
</feature>
<keyword evidence="4" id="KW-1185">Reference proteome</keyword>
<dbReference type="EnsemblPlants" id="ORUFI09G12540.1">
    <property type="protein sequence ID" value="ORUFI09G12540.1"/>
    <property type="gene ID" value="ORUFI09G12540"/>
</dbReference>
<keyword evidence="2" id="KW-1133">Transmembrane helix</keyword>
<reference evidence="3" key="2">
    <citation type="submission" date="2015-06" db="UniProtKB">
        <authorList>
            <consortium name="EnsemblPlants"/>
        </authorList>
    </citation>
    <scope>IDENTIFICATION</scope>
</reference>
<evidence type="ECO:0000313" key="4">
    <source>
        <dbReference type="Proteomes" id="UP000008022"/>
    </source>
</evidence>
<dbReference type="HOGENOM" id="CLU_664604_0_0_1"/>
<keyword evidence="2" id="KW-0472">Membrane</keyword>
<dbReference type="Gramene" id="ORUFI09G12540.1">
    <property type="protein sequence ID" value="ORUFI09G12540.1"/>
    <property type="gene ID" value="ORUFI09G12540"/>
</dbReference>
<accession>A0A0E0QRY3</accession>
<evidence type="ECO:0000313" key="3">
    <source>
        <dbReference type="EnsemblPlants" id="ORUFI09G12540.1"/>
    </source>
</evidence>
<proteinExistence type="predicted"/>
<reference evidence="4" key="1">
    <citation type="submission" date="2013-06" db="EMBL/GenBank/DDBJ databases">
        <authorList>
            <person name="Zhao Q."/>
        </authorList>
    </citation>
    <scope>NUCLEOTIDE SEQUENCE</scope>
    <source>
        <strain evidence="4">cv. W1943</strain>
    </source>
</reference>
<name>A0A0E0QRY3_ORYRU</name>
<evidence type="ECO:0000256" key="1">
    <source>
        <dbReference type="SAM" id="MobiDB-lite"/>
    </source>
</evidence>